<feature type="transmembrane region" description="Helical" evidence="5">
    <location>
        <begin position="330"/>
        <end position="347"/>
    </location>
</feature>
<evidence type="ECO:0000313" key="7">
    <source>
        <dbReference type="Proteomes" id="UP001165289"/>
    </source>
</evidence>
<dbReference type="GO" id="GO:0016020">
    <property type="term" value="C:membrane"/>
    <property type="evidence" value="ECO:0007669"/>
    <property type="project" value="UniProtKB-SubCell"/>
</dbReference>
<dbReference type="GO" id="GO:0022857">
    <property type="term" value="F:transmembrane transporter activity"/>
    <property type="evidence" value="ECO:0007669"/>
    <property type="project" value="InterPro"/>
</dbReference>
<proteinExistence type="predicted"/>
<feature type="transmembrane region" description="Helical" evidence="5">
    <location>
        <begin position="353"/>
        <end position="369"/>
    </location>
</feature>
<name>A0AAV7JUP2_9METZ</name>
<feature type="transmembrane region" description="Helical" evidence="5">
    <location>
        <begin position="299"/>
        <end position="323"/>
    </location>
</feature>
<gene>
    <name evidence="6" type="ORF">LOD99_7309</name>
</gene>
<feature type="transmembrane region" description="Helical" evidence="5">
    <location>
        <begin position="12"/>
        <end position="29"/>
    </location>
</feature>
<feature type="transmembrane region" description="Helical" evidence="5">
    <location>
        <begin position="134"/>
        <end position="160"/>
    </location>
</feature>
<reference evidence="6 7" key="1">
    <citation type="journal article" date="2023" name="BMC Biol.">
        <title>The compact genome of the sponge Oopsacas minuta (Hexactinellida) is lacking key metazoan core genes.</title>
        <authorList>
            <person name="Santini S."/>
            <person name="Schenkelaars Q."/>
            <person name="Jourda C."/>
            <person name="Duchesne M."/>
            <person name="Belahbib H."/>
            <person name="Rocher C."/>
            <person name="Selva M."/>
            <person name="Riesgo A."/>
            <person name="Vervoort M."/>
            <person name="Leys S.P."/>
            <person name="Kodjabachian L."/>
            <person name="Le Bivic A."/>
            <person name="Borchiellini C."/>
            <person name="Claverie J.M."/>
            <person name="Renard E."/>
        </authorList>
    </citation>
    <scope>NUCLEOTIDE SEQUENCE [LARGE SCALE GENOMIC DNA]</scope>
    <source>
        <strain evidence="6">SPO-2</strain>
    </source>
</reference>
<dbReference type="PANTHER" id="PTHR23507">
    <property type="entry name" value="ZGC:174356"/>
    <property type="match status" value="1"/>
</dbReference>
<feature type="transmembrane region" description="Helical" evidence="5">
    <location>
        <begin position="390"/>
        <end position="413"/>
    </location>
</feature>
<feature type="transmembrane region" description="Helical" evidence="5">
    <location>
        <begin position="199"/>
        <end position="220"/>
    </location>
</feature>
<comment type="caution">
    <text evidence="6">The sequence shown here is derived from an EMBL/GenBank/DDBJ whole genome shotgun (WGS) entry which is preliminary data.</text>
</comment>
<dbReference type="PANTHER" id="PTHR23507:SF1">
    <property type="entry name" value="FI18259P1-RELATED"/>
    <property type="match status" value="1"/>
</dbReference>
<comment type="subcellular location">
    <subcellularLocation>
        <location evidence="1">Membrane</location>
        <topology evidence="1">Multi-pass membrane protein</topology>
    </subcellularLocation>
</comment>
<evidence type="ECO:0000256" key="4">
    <source>
        <dbReference type="ARBA" id="ARBA00023136"/>
    </source>
</evidence>
<evidence type="ECO:0000256" key="1">
    <source>
        <dbReference type="ARBA" id="ARBA00004141"/>
    </source>
</evidence>
<protein>
    <recommendedName>
        <fullName evidence="8">Proton-coupled folate transporter</fullName>
    </recommendedName>
</protein>
<dbReference type="AlphaFoldDB" id="A0AAV7JUP2"/>
<dbReference type="InterPro" id="IPR036259">
    <property type="entry name" value="MFS_trans_sf"/>
</dbReference>
<sequence>MLKLTKYRKYLPPDILLFFFMLITIYIYIIQQQFIYYRVCKLIARNSCNYTFSPNETSDCTDSSQVDKIQSLSSYLYLASNLATSIPSIFTSLILGPLTDIVGRKIAIYTPIIAHILSVVCMICVNYLNLHPYYIIIGSLISGLGGHYSVMILSLSASVVDSVSARYRVVRLAILETSITFASFAGNFSGGLILEIIHFNYFFVLNIILLTFVLIYSILLKETVQRKNIRFSNISIKKSIIKCITIVFKPFRLFCTNKEPLKFTVLVLAFAFSLTAIFGTLDLFTLYALGPPMCWLPHLIGYFFAFNYLGAALGIMLILPILIKFKISDYILIALSSLDIVIVYILIGTFQTQLILLVAVPIIGCLRMLTAPSVKSALSSLITPKDHGSLFALFSIETVLVQLVSSAIFNAVYPTLRIIYPGLSFYIVAAGSIIPIAVCIILYVYDKCCAKERKISIQNSDKGDEEQPLINSN</sequence>
<keyword evidence="7" id="KW-1185">Reference proteome</keyword>
<evidence type="ECO:0008006" key="8">
    <source>
        <dbReference type="Google" id="ProtNLM"/>
    </source>
</evidence>
<evidence type="ECO:0000313" key="6">
    <source>
        <dbReference type="EMBL" id="KAI6652294.1"/>
    </source>
</evidence>
<feature type="transmembrane region" description="Helical" evidence="5">
    <location>
        <begin position="75"/>
        <end position="95"/>
    </location>
</feature>
<feature type="transmembrane region" description="Helical" evidence="5">
    <location>
        <begin position="425"/>
        <end position="445"/>
    </location>
</feature>
<dbReference type="Proteomes" id="UP001165289">
    <property type="component" value="Unassembled WGS sequence"/>
</dbReference>
<feature type="transmembrane region" description="Helical" evidence="5">
    <location>
        <begin position="263"/>
        <end position="287"/>
    </location>
</feature>
<organism evidence="6 7">
    <name type="scientific">Oopsacas minuta</name>
    <dbReference type="NCBI Taxonomy" id="111878"/>
    <lineage>
        <taxon>Eukaryota</taxon>
        <taxon>Metazoa</taxon>
        <taxon>Porifera</taxon>
        <taxon>Hexactinellida</taxon>
        <taxon>Hexasterophora</taxon>
        <taxon>Lyssacinosida</taxon>
        <taxon>Leucopsacidae</taxon>
        <taxon>Oopsacas</taxon>
    </lineage>
</organism>
<evidence type="ECO:0000256" key="3">
    <source>
        <dbReference type="ARBA" id="ARBA00022989"/>
    </source>
</evidence>
<keyword evidence="4 5" id="KW-0472">Membrane</keyword>
<dbReference type="Gene3D" id="1.20.1250.20">
    <property type="entry name" value="MFS general substrate transporter like domains"/>
    <property type="match status" value="1"/>
</dbReference>
<keyword evidence="2 5" id="KW-0812">Transmembrane</keyword>
<dbReference type="InterPro" id="IPR011701">
    <property type="entry name" value="MFS"/>
</dbReference>
<dbReference type="SUPFAM" id="SSF103473">
    <property type="entry name" value="MFS general substrate transporter"/>
    <property type="match status" value="1"/>
</dbReference>
<accession>A0AAV7JUP2</accession>
<feature type="transmembrane region" description="Helical" evidence="5">
    <location>
        <begin position="107"/>
        <end position="128"/>
    </location>
</feature>
<evidence type="ECO:0000256" key="5">
    <source>
        <dbReference type="SAM" id="Phobius"/>
    </source>
</evidence>
<dbReference type="Pfam" id="PF07690">
    <property type="entry name" value="MFS_1"/>
    <property type="match status" value="1"/>
</dbReference>
<evidence type="ECO:0000256" key="2">
    <source>
        <dbReference type="ARBA" id="ARBA00022692"/>
    </source>
</evidence>
<keyword evidence="3 5" id="KW-1133">Transmembrane helix</keyword>
<dbReference type="EMBL" id="JAKMXF010000299">
    <property type="protein sequence ID" value="KAI6652294.1"/>
    <property type="molecule type" value="Genomic_DNA"/>
</dbReference>